<keyword evidence="1" id="KW-0812">Transmembrane</keyword>
<evidence type="ECO:0000313" key="2">
    <source>
        <dbReference type="EMBL" id="MFH4977342.1"/>
    </source>
</evidence>
<organism evidence="2 3">
    <name type="scientific">Gnathostoma spinigerum</name>
    <dbReference type="NCBI Taxonomy" id="75299"/>
    <lineage>
        <taxon>Eukaryota</taxon>
        <taxon>Metazoa</taxon>
        <taxon>Ecdysozoa</taxon>
        <taxon>Nematoda</taxon>
        <taxon>Chromadorea</taxon>
        <taxon>Rhabditida</taxon>
        <taxon>Spirurina</taxon>
        <taxon>Gnathostomatomorpha</taxon>
        <taxon>Gnathostomatoidea</taxon>
        <taxon>Gnathostomatidae</taxon>
        <taxon>Gnathostoma</taxon>
    </lineage>
</organism>
<comment type="caution">
    <text evidence="2">The sequence shown here is derived from an EMBL/GenBank/DDBJ whole genome shotgun (WGS) entry which is preliminary data.</text>
</comment>
<protein>
    <submittedName>
        <fullName evidence="2">Uncharacterized protein</fullName>
    </submittedName>
</protein>
<keyword evidence="1" id="KW-0472">Membrane</keyword>
<dbReference type="AlphaFoldDB" id="A0ABD6EKW1"/>
<evidence type="ECO:0000256" key="1">
    <source>
        <dbReference type="SAM" id="Phobius"/>
    </source>
</evidence>
<gene>
    <name evidence="2" type="ORF">AB6A40_004051</name>
</gene>
<name>A0ABD6EKW1_9BILA</name>
<feature type="transmembrane region" description="Helical" evidence="1">
    <location>
        <begin position="53"/>
        <end position="75"/>
    </location>
</feature>
<reference evidence="2 3" key="1">
    <citation type="submission" date="2024-08" db="EMBL/GenBank/DDBJ databases">
        <title>Gnathostoma spinigerum genome.</title>
        <authorList>
            <person name="Gonzalez-Bertolin B."/>
            <person name="Monzon S."/>
            <person name="Zaballos A."/>
            <person name="Jimenez P."/>
            <person name="Dekumyoy P."/>
            <person name="Varona S."/>
            <person name="Cuesta I."/>
            <person name="Sumanam S."/>
            <person name="Adisakwattana P."/>
            <person name="Gasser R.B."/>
            <person name="Hernandez-Gonzalez A."/>
            <person name="Young N.D."/>
            <person name="Perteguer M.J."/>
        </authorList>
    </citation>
    <scope>NUCLEOTIDE SEQUENCE [LARGE SCALE GENOMIC DNA]</scope>
    <source>
        <strain evidence="2">AL3</strain>
        <tissue evidence="2">Liver</tissue>
    </source>
</reference>
<sequence>MDDDAEADVYATVNFDAKDIVPGLYVTVDVTYVSETIVVVPLDVSIKDVDVDAVLVVVFAFAVVVVVVVDVVVAFDMAALRYSALQASHLQLIVLQSGLVYVPVPLPQCYDRFDVHEIVQFLRIEVMTFNRLGKMLL</sequence>
<keyword evidence="3" id="KW-1185">Reference proteome</keyword>
<keyword evidence="1" id="KW-1133">Transmembrane helix</keyword>
<dbReference type="EMBL" id="JBGFUD010002225">
    <property type="protein sequence ID" value="MFH4977342.1"/>
    <property type="molecule type" value="Genomic_DNA"/>
</dbReference>
<accession>A0ABD6EKW1</accession>
<proteinExistence type="predicted"/>
<evidence type="ECO:0000313" key="3">
    <source>
        <dbReference type="Proteomes" id="UP001608902"/>
    </source>
</evidence>
<dbReference type="Proteomes" id="UP001608902">
    <property type="component" value="Unassembled WGS sequence"/>
</dbReference>